<accession>A0ABV3Z389</accession>
<feature type="chain" id="PRO_5045925402" description="Lipoprotein" evidence="1">
    <location>
        <begin position="20"/>
        <end position="171"/>
    </location>
</feature>
<protein>
    <recommendedName>
        <fullName evidence="4">Lipoprotein</fullName>
    </recommendedName>
</protein>
<organism evidence="2 3">
    <name type="scientific">Hyphococcus lacteus</name>
    <dbReference type="NCBI Taxonomy" id="3143536"/>
    <lineage>
        <taxon>Bacteria</taxon>
        <taxon>Pseudomonadati</taxon>
        <taxon>Pseudomonadota</taxon>
        <taxon>Alphaproteobacteria</taxon>
        <taxon>Parvularculales</taxon>
        <taxon>Parvularculaceae</taxon>
        <taxon>Hyphococcus</taxon>
    </lineage>
</organism>
<reference evidence="2 3" key="1">
    <citation type="submission" date="2024-05" db="EMBL/GenBank/DDBJ databases">
        <title>Three bacterial strains, DH-69, EH-24, and ECK-19 isolated from coastal sediments.</title>
        <authorList>
            <person name="Ye Y.-Q."/>
            <person name="Du Z.-J."/>
        </authorList>
    </citation>
    <scope>NUCLEOTIDE SEQUENCE [LARGE SCALE GENOMIC DNA]</scope>
    <source>
        <strain evidence="2 3">ECK-19</strain>
    </source>
</reference>
<dbReference type="RefSeq" id="WP_369312914.1">
    <property type="nucleotide sequence ID" value="NZ_JBEHZE010000001.1"/>
</dbReference>
<dbReference type="Proteomes" id="UP001560685">
    <property type="component" value="Unassembled WGS sequence"/>
</dbReference>
<evidence type="ECO:0008006" key="4">
    <source>
        <dbReference type="Google" id="ProtNLM"/>
    </source>
</evidence>
<evidence type="ECO:0000313" key="2">
    <source>
        <dbReference type="EMBL" id="MEX6632978.1"/>
    </source>
</evidence>
<evidence type="ECO:0000313" key="3">
    <source>
        <dbReference type="Proteomes" id="UP001560685"/>
    </source>
</evidence>
<gene>
    <name evidence="2" type="ORF">ABFZ84_05395</name>
</gene>
<keyword evidence="3" id="KW-1185">Reference proteome</keyword>
<name>A0ABV3Z389_9PROT</name>
<keyword evidence="1" id="KW-0732">Signal</keyword>
<evidence type="ECO:0000256" key="1">
    <source>
        <dbReference type="SAM" id="SignalP"/>
    </source>
</evidence>
<sequence length="171" mass="18474">MKKIYIGPIIGITSAVFLAACGGDDSANTKEKNIEDAAKAHGIDLDATVDAKGDTEKLEIKQGASRIGKNLDLPPDFPADVFISSDWNIMGTIPVPTGGYSIQSMSSDEADVIVKLVRERMIAEGWDEVSSDSPMPQMSRIGFEKDDRMASFNVMENGATRMVQMVTTTKP</sequence>
<proteinExistence type="predicted"/>
<comment type="caution">
    <text evidence="2">The sequence shown here is derived from an EMBL/GenBank/DDBJ whole genome shotgun (WGS) entry which is preliminary data.</text>
</comment>
<dbReference type="EMBL" id="JBEHZE010000001">
    <property type="protein sequence ID" value="MEX6632978.1"/>
    <property type="molecule type" value="Genomic_DNA"/>
</dbReference>
<dbReference type="PROSITE" id="PS51257">
    <property type="entry name" value="PROKAR_LIPOPROTEIN"/>
    <property type="match status" value="1"/>
</dbReference>
<feature type="signal peptide" evidence="1">
    <location>
        <begin position="1"/>
        <end position="19"/>
    </location>
</feature>